<dbReference type="OrthoDB" id="5169673at2"/>
<keyword evidence="1" id="KW-0560">Oxidoreductase</keyword>
<dbReference type="GO" id="GO:0004497">
    <property type="term" value="F:monooxygenase activity"/>
    <property type="evidence" value="ECO:0007669"/>
    <property type="project" value="UniProtKB-KW"/>
</dbReference>
<sequence>MELGISLASFTARPGAGAARHLVAMARAAADGGLATLSLGDQHLVGAGAGYFQNTPALGRLLAEWSSTGRPAGCLFLLPMWSPVLVAEQVGTLAALHDGPFVVQTGIGGSPHQFAALGASTEHRVSVFEEGVRVVQALLAGETVSSERFGFTDVSIGLVPERPIEWWMGTANPAGLRRAARFGAAWYAFPSADSAVFDEHAAVYREACAEYGTEPRIHMRRDVMVLADGDEAERLGSGLIELGYRGQQRNQIDCGTPDQVAESLAVWAERGVDQIVTRTMGASDPTSRRSGTWPRSRGSLPDSTRSAAGADGLAEHGAADGGEDHEAGVPGVHRVAPGAGDHADHDRTGHGDPHHEQPGTRVDLHDASLPRRRLRSRPTAVSHCYRSR</sequence>
<reference evidence="5 6" key="1">
    <citation type="submission" date="2019-03" db="EMBL/GenBank/DDBJ databases">
        <title>Sequencing the genomes of 1000 actinobacteria strains.</title>
        <authorList>
            <person name="Klenk H.-P."/>
        </authorList>
    </citation>
    <scope>NUCLEOTIDE SEQUENCE [LARGE SCALE GENOMIC DNA]</scope>
    <source>
        <strain evidence="5 6">DSM 18936</strain>
    </source>
</reference>
<dbReference type="RefSeq" id="WP_133868592.1">
    <property type="nucleotide sequence ID" value="NZ_SOAU01000001.1"/>
</dbReference>
<comment type="caution">
    <text evidence="5">The sequence shown here is derived from an EMBL/GenBank/DDBJ whole genome shotgun (WGS) entry which is preliminary data.</text>
</comment>
<dbReference type="GO" id="GO:0005829">
    <property type="term" value="C:cytosol"/>
    <property type="evidence" value="ECO:0007669"/>
    <property type="project" value="TreeGrafter"/>
</dbReference>
<keyword evidence="2 5" id="KW-0503">Monooxygenase</keyword>
<feature type="compositionally biased region" description="Basic and acidic residues" evidence="3">
    <location>
        <begin position="341"/>
        <end position="369"/>
    </location>
</feature>
<proteinExistence type="predicted"/>
<evidence type="ECO:0000313" key="6">
    <source>
        <dbReference type="Proteomes" id="UP000294558"/>
    </source>
</evidence>
<dbReference type="PANTHER" id="PTHR30137:SF8">
    <property type="entry name" value="BLR5498 PROTEIN"/>
    <property type="match status" value="1"/>
</dbReference>
<evidence type="ECO:0000256" key="1">
    <source>
        <dbReference type="ARBA" id="ARBA00023002"/>
    </source>
</evidence>
<evidence type="ECO:0000256" key="2">
    <source>
        <dbReference type="ARBA" id="ARBA00023033"/>
    </source>
</evidence>
<dbReference type="Gene3D" id="3.20.20.30">
    <property type="entry name" value="Luciferase-like domain"/>
    <property type="match status" value="1"/>
</dbReference>
<evidence type="ECO:0000256" key="3">
    <source>
        <dbReference type="SAM" id="MobiDB-lite"/>
    </source>
</evidence>
<feature type="region of interest" description="Disordered" evidence="3">
    <location>
        <begin position="277"/>
        <end position="388"/>
    </location>
</feature>
<dbReference type="InterPro" id="IPR036661">
    <property type="entry name" value="Luciferase-like_sf"/>
</dbReference>
<organism evidence="5 6">
    <name type="scientific">Ilumatobacter fluminis</name>
    <dbReference type="NCBI Taxonomy" id="467091"/>
    <lineage>
        <taxon>Bacteria</taxon>
        <taxon>Bacillati</taxon>
        <taxon>Actinomycetota</taxon>
        <taxon>Acidimicrobiia</taxon>
        <taxon>Acidimicrobiales</taxon>
        <taxon>Ilumatobacteraceae</taxon>
        <taxon>Ilumatobacter</taxon>
    </lineage>
</organism>
<dbReference type="Proteomes" id="UP000294558">
    <property type="component" value="Unassembled WGS sequence"/>
</dbReference>
<evidence type="ECO:0000259" key="4">
    <source>
        <dbReference type="Pfam" id="PF00296"/>
    </source>
</evidence>
<evidence type="ECO:0000313" key="5">
    <source>
        <dbReference type="EMBL" id="TDT16196.1"/>
    </source>
</evidence>
<feature type="compositionally biased region" description="Basic and acidic residues" evidence="3">
    <location>
        <begin position="313"/>
        <end position="327"/>
    </location>
</feature>
<dbReference type="AlphaFoldDB" id="A0A4R7I0W4"/>
<dbReference type="PANTHER" id="PTHR30137">
    <property type="entry name" value="LUCIFERASE-LIKE MONOOXYGENASE"/>
    <property type="match status" value="1"/>
</dbReference>
<dbReference type="EMBL" id="SOAU01000001">
    <property type="protein sequence ID" value="TDT16196.1"/>
    <property type="molecule type" value="Genomic_DNA"/>
</dbReference>
<dbReference type="InterPro" id="IPR050766">
    <property type="entry name" value="Bact_Lucif_Oxidored"/>
</dbReference>
<name>A0A4R7I0W4_9ACTN</name>
<dbReference type="GO" id="GO:0016705">
    <property type="term" value="F:oxidoreductase activity, acting on paired donors, with incorporation or reduction of molecular oxygen"/>
    <property type="evidence" value="ECO:0007669"/>
    <property type="project" value="InterPro"/>
</dbReference>
<gene>
    <name evidence="5" type="ORF">BDK89_1780</name>
</gene>
<feature type="domain" description="Luciferase-like" evidence="4">
    <location>
        <begin position="1"/>
        <end position="235"/>
    </location>
</feature>
<accession>A0A4R7I0W4</accession>
<dbReference type="SUPFAM" id="SSF51679">
    <property type="entry name" value="Bacterial luciferase-like"/>
    <property type="match status" value="1"/>
</dbReference>
<dbReference type="Pfam" id="PF00296">
    <property type="entry name" value="Bac_luciferase"/>
    <property type="match status" value="1"/>
</dbReference>
<keyword evidence="6" id="KW-1185">Reference proteome</keyword>
<protein>
    <submittedName>
        <fullName evidence="5">Alkanesulfonate monooxygenase SsuD/methylene tetrahydromethanopterin reductase-like flavin-dependent oxidoreductase (Luciferase family)</fullName>
    </submittedName>
</protein>
<dbReference type="InterPro" id="IPR011251">
    <property type="entry name" value="Luciferase-like_dom"/>
</dbReference>